<organism evidence="16 17">
    <name type="scientific">Rubroshorea leprosula</name>
    <dbReference type="NCBI Taxonomy" id="152421"/>
    <lineage>
        <taxon>Eukaryota</taxon>
        <taxon>Viridiplantae</taxon>
        <taxon>Streptophyta</taxon>
        <taxon>Embryophyta</taxon>
        <taxon>Tracheophyta</taxon>
        <taxon>Spermatophyta</taxon>
        <taxon>Magnoliopsida</taxon>
        <taxon>eudicotyledons</taxon>
        <taxon>Gunneridae</taxon>
        <taxon>Pentapetalae</taxon>
        <taxon>rosids</taxon>
        <taxon>malvids</taxon>
        <taxon>Malvales</taxon>
        <taxon>Dipterocarpaceae</taxon>
        <taxon>Rubroshorea</taxon>
    </lineage>
</organism>
<dbReference type="GO" id="GO:0046872">
    <property type="term" value="F:metal ion binding"/>
    <property type="evidence" value="ECO:0007669"/>
    <property type="project" value="UniProtKB-UniRule"/>
</dbReference>
<evidence type="ECO:0000256" key="6">
    <source>
        <dbReference type="ARBA" id="ARBA00022964"/>
    </source>
</evidence>
<keyword evidence="8" id="KW-0408">Iron</keyword>
<feature type="domain" description="Lipoxygenase" evidence="15">
    <location>
        <begin position="223"/>
        <end position="914"/>
    </location>
</feature>
<comment type="caution">
    <text evidence="16">The sequence shown here is derived from an EMBL/GenBank/DDBJ whole genome shotgun (WGS) entry which is preliminary data.</text>
</comment>
<reference evidence="16 17" key="1">
    <citation type="journal article" date="2021" name="Commun. Biol.">
        <title>The genome of Shorea leprosula (Dipterocarpaceae) highlights the ecological relevance of drought in aseasonal tropical rainforests.</title>
        <authorList>
            <person name="Ng K.K.S."/>
            <person name="Kobayashi M.J."/>
            <person name="Fawcett J.A."/>
            <person name="Hatakeyama M."/>
            <person name="Paape T."/>
            <person name="Ng C.H."/>
            <person name="Ang C.C."/>
            <person name="Tnah L.H."/>
            <person name="Lee C.T."/>
            <person name="Nishiyama T."/>
            <person name="Sese J."/>
            <person name="O'Brien M.J."/>
            <person name="Copetti D."/>
            <person name="Mohd Noor M.I."/>
            <person name="Ong R.C."/>
            <person name="Putra M."/>
            <person name="Sireger I.Z."/>
            <person name="Indrioko S."/>
            <person name="Kosugi Y."/>
            <person name="Izuno A."/>
            <person name="Isagi Y."/>
            <person name="Lee S.L."/>
            <person name="Shimizu K.K."/>
        </authorList>
    </citation>
    <scope>NUCLEOTIDE SEQUENCE [LARGE SCALE GENOMIC DNA]</scope>
    <source>
        <strain evidence="16">214</strain>
    </source>
</reference>
<dbReference type="Gene3D" id="1.20.245.10">
    <property type="entry name" value="Lipoxygenase-1, Domain 5"/>
    <property type="match status" value="1"/>
</dbReference>
<feature type="region of interest" description="Disordered" evidence="13">
    <location>
        <begin position="265"/>
        <end position="310"/>
    </location>
</feature>
<dbReference type="InterPro" id="IPR001246">
    <property type="entry name" value="LipOase_plant"/>
</dbReference>
<keyword evidence="2 12" id="KW-0444">Lipid biosynthesis</keyword>
<dbReference type="GO" id="GO:0016702">
    <property type="term" value="F:oxidoreductase activity, acting on single donors with incorporation of molecular oxygen, incorporation of two atoms of oxygen"/>
    <property type="evidence" value="ECO:0007669"/>
    <property type="project" value="InterPro"/>
</dbReference>
<dbReference type="PROSITE" id="PS00081">
    <property type="entry name" value="LIPOXYGENASE_2"/>
    <property type="match status" value="1"/>
</dbReference>
<dbReference type="Gene3D" id="2.60.60.20">
    <property type="entry name" value="PLAT/LH2 domain"/>
    <property type="match status" value="1"/>
</dbReference>
<keyword evidence="17" id="KW-1185">Reference proteome</keyword>
<evidence type="ECO:0000256" key="10">
    <source>
        <dbReference type="ARBA" id="ARBA00023160"/>
    </source>
</evidence>
<evidence type="ECO:0000256" key="8">
    <source>
        <dbReference type="ARBA" id="ARBA00023004"/>
    </source>
</evidence>
<dbReference type="SUPFAM" id="SSF48484">
    <property type="entry name" value="Lipoxigenase"/>
    <property type="match status" value="1"/>
</dbReference>
<dbReference type="InterPro" id="IPR027433">
    <property type="entry name" value="Lipoxygenase_dom_3"/>
</dbReference>
<dbReference type="PANTHER" id="PTHR11771">
    <property type="entry name" value="LIPOXYGENASE"/>
    <property type="match status" value="1"/>
</dbReference>
<dbReference type="Gene3D" id="3.10.450.60">
    <property type="match status" value="1"/>
</dbReference>
<dbReference type="PRINTS" id="PR00468">
    <property type="entry name" value="PLTLPOXGNASE"/>
</dbReference>
<dbReference type="PROSITE" id="PS50095">
    <property type="entry name" value="PLAT"/>
    <property type="match status" value="1"/>
</dbReference>
<gene>
    <name evidence="16" type="ORF">SLEP1_g13557</name>
</gene>
<evidence type="ECO:0000256" key="4">
    <source>
        <dbReference type="ARBA" id="ARBA00022767"/>
    </source>
</evidence>
<dbReference type="GO" id="GO:0006633">
    <property type="term" value="P:fatty acid biosynthetic process"/>
    <property type="evidence" value="ECO:0007669"/>
    <property type="project" value="UniProtKB-KW"/>
</dbReference>
<evidence type="ECO:0000259" key="15">
    <source>
        <dbReference type="PROSITE" id="PS51393"/>
    </source>
</evidence>
<name>A0AAV5IM28_9ROSI</name>
<dbReference type="InterPro" id="IPR001024">
    <property type="entry name" value="PLAT/LH2_dom"/>
</dbReference>
<accession>A0AAV5IM28</accession>
<dbReference type="Proteomes" id="UP001054252">
    <property type="component" value="Unassembled WGS sequence"/>
</dbReference>
<comment type="pathway">
    <text evidence="12">Lipid metabolism; oxylipin biosynthesis.</text>
</comment>
<dbReference type="AlphaFoldDB" id="A0AAV5IM28"/>
<dbReference type="PRINTS" id="PR00087">
    <property type="entry name" value="LIPOXYGENASE"/>
</dbReference>
<dbReference type="Gene3D" id="4.10.372.10">
    <property type="entry name" value="Lipoxygenase-1, Domain 3"/>
    <property type="match status" value="1"/>
</dbReference>
<dbReference type="Gene3D" id="4.10.375.10">
    <property type="entry name" value="Lipoxygenase-1, Domain 2"/>
    <property type="match status" value="1"/>
</dbReference>
<dbReference type="Pfam" id="PF00305">
    <property type="entry name" value="Lipoxygenase"/>
    <property type="match status" value="1"/>
</dbReference>
<comment type="similarity">
    <text evidence="1 12">Belongs to the lipoxygenase family.</text>
</comment>
<keyword evidence="7" id="KW-0560">Oxidoreductase</keyword>
<evidence type="ECO:0000256" key="7">
    <source>
        <dbReference type="ARBA" id="ARBA00023002"/>
    </source>
</evidence>
<dbReference type="EMBL" id="BPVZ01000016">
    <property type="protein sequence ID" value="GKV00949.1"/>
    <property type="molecule type" value="Genomic_DNA"/>
</dbReference>
<evidence type="ECO:0000256" key="2">
    <source>
        <dbReference type="ARBA" id="ARBA00022516"/>
    </source>
</evidence>
<dbReference type="InterPro" id="IPR000907">
    <property type="entry name" value="LipOase"/>
</dbReference>
<dbReference type="InterPro" id="IPR036392">
    <property type="entry name" value="PLAT/LH2_dom_sf"/>
</dbReference>
<comment type="function">
    <text evidence="12">Plant lipoxygenase may be involved in a number of diverse aspects of plant physiology including growth and development, pest resistance, and senescence or responses to wounding.</text>
</comment>
<evidence type="ECO:0000313" key="16">
    <source>
        <dbReference type="EMBL" id="GKV00949.1"/>
    </source>
</evidence>
<sequence length="914" mass="103581">MAAGSREILGKLTASKCPSEPLYPSSLGCPFPRRQFCFRPPFPLFPSTLLQRKMQVRTKMVSRPVATLTTEVALVKANSVEIPLKLTAIVTVRKNKMENMKEIMLNLLDGYPKLSQRDKGVVLQLVSNDLYPDKMSLQLSKEATLDWSKSLLKTGDEKTTYKVEFMVDSNFGVPGAITVSNRYQEEFFLESIIIEGTVHFVCNSWVQPEKDHPQKRIFFSNKVYLPCETPEGLKKLREEELRQLRGDGAGLRKLSDRIYDYDAYNDLGDPDKGPEHERPTLGGPENPHPRRCRTGRPPASSDKNAESPVSVSMPMYVPRDESLGELKRSAFSLGKLKGIARNVIPSLITTVSDYSVFEEFSDISDLYKEKSPEKMSRKGTTKFPLTKMLNTFQEFVEEFFKFDPPKINSRDVSCCLRDDEFSRLTLAGINPLSIERLKVFPPRSRLDPSVYGPPDSALKEEHIVGQLNGMSVQQALEQNKLFILDYHDAYLPFLDRINALEGRKAHATRTIFFLTPMETLKPIAIELSLCPVDPNTPSKQVLSSPVDATTNWLWQLAKAHVCSNDAGVHQLVHHWLRVHACMEPFIIAAHRRLSTMHPVFKLLDPHMRYTLEINAQARETLINAGGVIETDFTPAKYCMLLSCAAYRDWWRFDMEGLPADLIRRGMAIPDPTQPQGLRLLIKDYPYATDGLLIWSAIEKMVRAYVNYYYQDSNKVQADNELQAWYKESINVGHADVRDSSWWPKLSTPDDLASILTTIIWIASAQHAALNFGQYPYGGYVPTRPPLMRQLVPREQDPEYADFINDPQGYFLSSLPNLFQATKFMAVIDIISAHSPDEEYIGERDLSAWSGNNEITEAFYKFSMEIRRIEKEIEKRNADPNLRNRCGAGITPYELLIPSSGPGVTGRGVPNSITV</sequence>
<keyword evidence="5" id="KW-0276">Fatty acid metabolism</keyword>
<dbReference type="EC" id="1.13.11.-" evidence="12"/>
<feature type="domain" description="PLAT" evidence="14">
    <location>
        <begin position="101"/>
        <end position="220"/>
    </location>
</feature>
<evidence type="ECO:0000256" key="5">
    <source>
        <dbReference type="ARBA" id="ARBA00022832"/>
    </source>
</evidence>
<dbReference type="GO" id="GO:0031408">
    <property type="term" value="P:oxylipin biosynthetic process"/>
    <property type="evidence" value="ECO:0007669"/>
    <property type="project" value="UniProtKB-UniRule"/>
</dbReference>
<dbReference type="InterPro" id="IPR020834">
    <property type="entry name" value="LipOase_CS"/>
</dbReference>
<evidence type="ECO:0000256" key="9">
    <source>
        <dbReference type="ARBA" id="ARBA00023098"/>
    </source>
</evidence>
<keyword evidence="9" id="KW-0443">Lipid metabolism</keyword>
<proteinExistence type="inferred from homology"/>
<keyword evidence="6" id="KW-0223">Dioxygenase</keyword>
<dbReference type="GO" id="GO:0034440">
    <property type="term" value="P:lipid oxidation"/>
    <property type="evidence" value="ECO:0007669"/>
    <property type="project" value="InterPro"/>
</dbReference>
<dbReference type="SUPFAM" id="SSF49723">
    <property type="entry name" value="Lipase/lipooxygenase domain (PLAT/LH2 domain)"/>
    <property type="match status" value="1"/>
</dbReference>
<evidence type="ECO:0000313" key="17">
    <source>
        <dbReference type="Proteomes" id="UP001054252"/>
    </source>
</evidence>
<keyword evidence="3" id="KW-0479">Metal-binding</keyword>
<dbReference type="InterPro" id="IPR013819">
    <property type="entry name" value="LipOase_C"/>
</dbReference>
<evidence type="ECO:0000256" key="11">
    <source>
        <dbReference type="PROSITE-ProRule" id="PRU00152"/>
    </source>
</evidence>
<dbReference type="PROSITE" id="PS51393">
    <property type="entry name" value="LIPOXYGENASE_3"/>
    <property type="match status" value="1"/>
</dbReference>
<dbReference type="InterPro" id="IPR036226">
    <property type="entry name" value="LipOase_C_sf"/>
</dbReference>
<dbReference type="Pfam" id="PF01477">
    <property type="entry name" value="PLAT"/>
    <property type="match status" value="1"/>
</dbReference>
<evidence type="ECO:0000256" key="12">
    <source>
        <dbReference type="RuleBase" id="RU003975"/>
    </source>
</evidence>
<evidence type="ECO:0000259" key="14">
    <source>
        <dbReference type="PROSITE" id="PS50095"/>
    </source>
</evidence>
<feature type="compositionally biased region" description="Basic and acidic residues" evidence="13">
    <location>
        <begin position="269"/>
        <end position="279"/>
    </location>
</feature>
<evidence type="ECO:0000256" key="3">
    <source>
        <dbReference type="ARBA" id="ARBA00022723"/>
    </source>
</evidence>
<keyword evidence="4 12" id="KW-0925">Oxylipin biosynthesis</keyword>
<keyword evidence="10 12" id="KW-0275">Fatty acid biosynthesis</keyword>
<evidence type="ECO:0000256" key="1">
    <source>
        <dbReference type="ARBA" id="ARBA00009419"/>
    </source>
</evidence>
<evidence type="ECO:0000256" key="13">
    <source>
        <dbReference type="SAM" id="MobiDB-lite"/>
    </source>
</evidence>
<protein>
    <recommendedName>
        <fullName evidence="12">Lipoxygenase</fullName>
        <ecNumber evidence="12">1.13.11.-</ecNumber>
    </recommendedName>
</protein>
<comment type="caution">
    <text evidence="11">Lacks conserved residue(s) required for the propagation of feature annotation.</text>
</comment>
<dbReference type="SMART" id="SM00308">
    <property type="entry name" value="LH2"/>
    <property type="match status" value="1"/>
</dbReference>
<dbReference type="FunFam" id="1.20.245.10:FF:000002">
    <property type="entry name" value="Lipoxygenase"/>
    <property type="match status" value="1"/>
</dbReference>